<evidence type="ECO:0000256" key="1">
    <source>
        <dbReference type="ARBA" id="ARBA00005336"/>
    </source>
</evidence>
<accession>A0AAV5PC54</accession>
<feature type="domain" description="Glycoside hydrolase family 3 N-terminal" evidence="5">
    <location>
        <begin position="48"/>
        <end position="362"/>
    </location>
</feature>
<organism evidence="6 9">
    <name type="scientific">Cellulosimicrobium cellulans</name>
    <name type="common">Arthrobacter luteus</name>
    <dbReference type="NCBI Taxonomy" id="1710"/>
    <lineage>
        <taxon>Bacteria</taxon>
        <taxon>Bacillati</taxon>
        <taxon>Actinomycetota</taxon>
        <taxon>Actinomycetes</taxon>
        <taxon>Micrococcales</taxon>
        <taxon>Promicromonosporaceae</taxon>
        <taxon>Cellulosimicrobium</taxon>
    </lineage>
</organism>
<dbReference type="EMBL" id="CP041694">
    <property type="protein sequence ID" value="QDP76244.1"/>
    <property type="molecule type" value="Genomic_DNA"/>
</dbReference>
<dbReference type="Proteomes" id="UP001165168">
    <property type="component" value="Unassembled WGS sequence"/>
</dbReference>
<dbReference type="PANTHER" id="PTHR30480:SF16">
    <property type="entry name" value="GLYCOSIDE HYDROLASE FAMILY 3 DOMAIN PROTEIN"/>
    <property type="match status" value="1"/>
</dbReference>
<keyword evidence="2" id="KW-0378">Hydrolase</keyword>
<evidence type="ECO:0000256" key="2">
    <source>
        <dbReference type="ARBA" id="ARBA00022801"/>
    </source>
</evidence>
<proteinExistence type="inferred from homology"/>
<dbReference type="EMBL" id="BSTG01000005">
    <property type="protein sequence ID" value="GLY58860.1"/>
    <property type="molecule type" value="Genomic_DNA"/>
</dbReference>
<evidence type="ECO:0000313" key="7">
    <source>
        <dbReference type="EMBL" id="QDP76244.1"/>
    </source>
</evidence>
<evidence type="ECO:0000313" key="6">
    <source>
        <dbReference type="EMBL" id="GLY58860.1"/>
    </source>
</evidence>
<dbReference type="InterPro" id="IPR050226">
    <property type="entry name" value="NagZ_Beta-hexosaminidase"/>
</dbReference>
<dbReference type="Pfam" id="PF00933">
    <property type="entry name" value="Glyco_hydro_3"/>
    <property type="match status" value="1"/>
</dbReference>
<dbReference type="PANTHER" id="PTHR30480">
    <property type="entry name" value="BETA-HEXOSAMINIDASE-RELATED"/>
    <property type="match status" value="1"/>
</dbReference>
<name>A0AAV5PC54_CELCE</name>
<evidence type="ECO:0000256" key="4">
    <source>
        <dbReference type="SAM" id="MobiDB-lite"/>
    </source>
</evidence>
<dbReference type="InterPro" id="IPR001764">
    <property type="entry name" value="Glyco_hydro_3_N"/>
</dbReference>
<dbReference type="GO" id="GO:0005975">
    <property type="term" value="P:carbohydrate metabolic process"/>
    <property type="evidence" value="ECO:0007669"/>
    <property type="project" value="InterPro"/>
</dbReference>
<feature type="compositionally biased region" description="Low complexity" evidence="4">
    <location>
        <begin position="545"/>
        <end position="555"/>
    </location>
</feature>
<reference evidence="6" key="2">
    <citation type="submission" date="2023-03" db="EMBL/GenBank/DDBJ databases">
        <title>Cellulosimicrobium cellulans NBRC 103059.</title>
        <authorList>
            <person name="Ichikawa N."/>
            <person name="Sato H."/>
            <person name="Tonouchi N."/>
        </authorList>
    </citation>
    <scope>NUCLEOTIDE SEQUENCE</scope>
    <source>
        <strain evidence="6">NBRC 103059</strain>
    </source>
</reference>
<dbReference type="InterPro" id="IPR017853">
    <property type="entry name" value="GH"/>
</dbReference>
<dbReference type="RefSeq" id="WP_085387623.1">
    <property type="nucleotide sequence ID" value="NZ_BSTG01000005.1"/>
</dbReference>
<dbReference type="GO" id="GO:0009254">
    <property type="term" value="P:peptidoglycan turnover"/>
    <property type="evidence" value="ECO:0007669"/>
    <property type="project" value="TreeGrafter"/>
</dbReference>
<reference evidence="7 8" key="1">
    <citation type="submission" date="2019-07" db="EMBL/GenBank/DDBJ databases">
        <title>Complete Genome Sequence and Methylome Analysis of Arthrobacter luteus NEB113.</title>
        <authorList>
            <person name="Fomenkov A."/>
            <person name="Anton B.P."/>
            <person name="Vincze T."/>
            <person name="Roberts R.J."/>
        </authorList>
    </citation>
    <scope>NUCLEOTIDE SEQUENCE [LARGE SCALE GENOMIC DNA]</scope>
    <source>
        <strain evidence="7 8">NEB113</strain>
    </source>
</reference>
<dbReference type="GO" id="GO:0004553">
    <property type="term" value="F:hydrolase activity, hydrolyzing O-glycosyl compounds"/>
    <property type="evidence" value="ECO:0007669"/>
    <property type="project" value="InterPro"/>
</dbReference>
<dbReference type="SUPFAM" id="SSF51445">
    <property type="entry name" value="(Trans)glycosidases"/>
    <property type="match status" value="1"/>
</dbReference>
<comment type="similarity">
    <text evidence="1">Belongs to the glycosyl hydrolase 3 family.</text>
</comment>
<protein>
    <submittedName>
        <fullName evidence="6">Beta-glucosidase</fullName>
    </submittedName>
</protein>
<evidence type="ECO:0000313" key="8">
    <source>
        <dbReference type="Proteomes" id="UP000319068"/>
    </source>
</evidence>
<gene>
    <name evidence="6" type="ORF">Ccel01_34620</name>
    <name evidence="7" type="ORF">FOG94_14995</name>
</gene>
<evidence type="ECO:0000256" key="3">
    <source>
        <dbReference type="ARBA" id="ARBA00023295"/>
    </source>
</evidence>
<keyword evidence="8" id="KW-1185">Reference proteome</keyword>
<sequence length="570" mass="57713">MSGATPPAAAPTGAQRAADVVRAVNGVLLPGFTGTDDLPAWLVDAARDGLAGVVLFGHNTPDVATTARLTARLRGASPDLLVAVDEEGGDVSRLEAATGSSLPGNAALGLVDDVAVTEEVGAALGRLLTATGVDLDLAPDLDVNSDPDNPVIGVRSFGADPALVARHGAAFVRGLHAGGAGACGKHFPGHGATNVDSHLALPVVDASLDELRARDLPPFVATMAPDAGPGDVLLDAVMTAHVVVAALGALPATLEPAVGALVRELGFDGPIVTDALDMGAVATFAADGAGSSSRADDAAPHGIGEVAVRAVEAGADLLCLGTTVGRDDEVLFRQAQRALVDAVASGRVTVERLHASAARTARTLAAVRARQAASGVVPSPESARAALDALDQVGARVAARAVRFAGPAPQDPPVPTAPDVVDLRLRFDHAAGRTAQHVQRALDDAFGPDVRHLRPADAEAWARTLDAVRAGDRPLVVLTREPVPGSGEHERLTELLVARPDAAVVHTGFPGAVGSWFGAGRTVVVACGTGRANARAAVALLRGTTGPRARTGTETPRVDPTVGVQREGER</sequence>
<evidence type="ECO:0000259" key="5">
    <source>
        <dbReference type="Pfam" id="PF00933"/>
    </source>
</evidence>
<dbReference type="InterPro" id="IPR036962">
    <property type="entry name" value="Glyco_hydro_3_N_sf"/>
</dbReference>
<feature type="region of interest" description="Disordered" evidence="4">
    <location>
        <begin position="545"/>
        <end position="570"/>
    </location>
</feature>
<evidence type="ECO:0000313" key="9">
    <source>
        <dbReference type="Proteomes" id="UP001165168"/>
    </source>
</evidence>
<dbReference type="Gene3D" id="3.20.20.300">
    <property type="entry name" value="Glycoside hydrolase, family 3, N-terminal domain"/>
    <property type="match status" value="1"/>
</dbReference>
<dbReference type="Proteomes" id="UP000319068">
    <property type="component" value="Chromosome"/>
</dbReference>
<keyword evidence="3" id="KW-0326">Glycosidase</keyword>
<dbReference type="AlphaFoldDB" id="A0AAV5PC54"/>